<name>A0A2L1GPX7_9BACT</name>
<dbReference type="OrthoDB" id="1078822at2"/>
<proteinExistence type="predicted"/>
<reference evidence="1" key="1">
    <citation type="submission" date="2017-05" db="EMBL/GenBank/DDBJ databases">
        <authorList>
            <person name="Song R."/>
            <person name="Chenine A.L."/>
            <person name="Ruprecht R.M."/>
        </authorList>
    </citation>
    <scope>NUCLEOTIDE SEQUENCE</scope>
    <source>
        <strain evidence="1">ORNL</strain>
    </source>
</reference>
<gene>
    <name evidence="1" type="ORF">CAY53_09495</name>
</gene>
<dbReference type="RefSeq" id="WP_104936915.1">
    <property type="nucleotide sequence ID" value="NZ_CP021255.1"/>
</dbReference>
<keyword evidence="2" id="KW-1185">Reference proteome</keyword>
<dbReference type="KEGG" id="deo:CAY53_09495"/>
<dbReference type="EMBL" id="CP021255">
    <property type="protein sequence ID" value="AVD71674.1"/>
    <property type="molecule type" value="Genomic_DNA"/>
</dbReference>
<accession>A0A2L1GPX7</accession>
<reference evidence="1" key="2">
    <citation type="journal article" date="2018" name="MBio">
        <title>Insights into the evolution of host association through the isolation and characterization of a novel human periodontal pathobiont, Desulfobulbus oralis.</title>
        <authorList>
            <person name="Cross K.L."/>
            <person name="Chirania P."/>
            <person name="Xiong W."/>
            <person name="Beall C.J."/>
            <person name="Elkins J.G."/>
            <person name="Giannone R.J."/>
            <person name="Griffen A.L."/>
            <person name="Guss A.M."/>
            <person name="Hettich R.L."/>
            <person name="Joshi S.S."/>
            <person name="Mokrzan E.M."/>
            <person name="Martin R.K."/>
            <person name="Zhulin I.B."/>
            <person name="Leys E.J."/>
            <person name="Podar M."/>
        </authorList>
    </citation>
    <scope>NUCLEOTIDE SEQUENCE [LARGE SCALE GENOMIC DNA]</scope>
    <source>
        <strain evidence="1">ORNL</strain>
    </source>
</reference>
<organism evidence="1 2">
    <name type="scientific">Desulfobulbus oralis</name>
    <dbReference type="NCBI Taxonomy" id="1986146"/>
    <lineage>
        <taxon>Bacteria</taxon>
        <taxon>Pseudomonadati</taxon>
        <taxon>Thermodesulfobacteriota</taxon>
        <taxon>Desulfobulbia</taxon>
        <taxon>Desulfobulbales</taxon>
        <taxon>Desulfobulbaceae</taxon>
        <taxon>Desulfobulbus</taxon>
    </lineage>
</organism>
<dbReference type="InterPro" id="IPR011990">
    <property type="entry name" value="TPR-like_helical_dom_sf"/>
</dbReference>
<protein>
    <submittedName>
        <fullName evidence="1">Uncharacterized protein</fullName>
    </submittedName>
</protein>
<dbReference type="Gene3D" id="1.25.40.10">
    <property type="entry name" value="Tetratricopeptide repeat domain"/>
    <property type="match status" value="1"/>
</dbReference>
<sequence length="461" mass="51855">MKKTTGAIIGILMVAVFVLAITPATRDELHWQWVSHKDETAGYESYIRAWPGGRHAGEAKTRYDQHGWTEATAANTVQGFERYLQLHGNGRHIAEARNNIESLHWQEATAANTVQGFERYLQLHGNGQHIAEARNNIDTLYWKGAVSTNTIQGFEEYIQLHSDGRYFTEAKERLDTLFWQEATNNNTVKAYLDYSAAQPQGRHLPAAKAKAAELLKEQAPFQAALKDGTEASLNKFLEEFPGHQKESEARKALRDIREGRDIVDLIAEKKIEVQATGSGIMKVSVRLRKRVPYPLTVHIPVGTFFVAAKTSSQNMVTTSASRILLTTDEWNTVSPDAACANRPKDIPGDSDRFTVRRSPQQRELARLMPVLEQARVDKATRQAAIWIVTDNASYEDLGILLASPFGFGGTRVINEEEAAQAMRICDAAGINIRKKAIWRDRREIMSGLKNDDLKTWMRQKK</sequence>
<evidence type="ECO:0000313" key="1">
    <source>
        <dbReference type="EMBL" id="AVD71674.1"/>
    </source>
</evidence>
<dbReference type="AlphaFoldDB" id="A0A2L1GPX7"/>
<dbReference type="Proteomes" id="UP000239867">
    <property type="component" value="Chromosome"/>
</dbReference>
<evidence type="ECO:0000313" key="2">
    <source>
        <dbReference type="Proteomes" id="UP000239867"/>
    </source>
</evidence>